<accession>A0AAV0V1B0</accession>
<evidence type="ECO:0000313" key="1">
    <source>
        <dbReference type="EMBL" id="CAI5743015.1"/>
    </source>
</evidence>
<comment type="caution">
    <text evidence="1">The sequence shown here is derived from an EMBL/GenBank/DDBJ whole genome shotgun (WGS) entry which is preliminary data.</text>
</comment>
<gene>
    <name evidence="1" type="ORF">HBR001_LOCUS9268</name>
</gene>
<dbReference type="EMBL" id="CANTFL010001484">
    <property type="protein sequence ID" value="CAI5743015.1"/>
    <property type="molecule type" value="Genomic_DNA"/>
</dbReference>
<keyword evidence="2" id="KW-1185">Reference proteome</keyword>
<reference evidence="1" key="1">
    <citation type="submission" date="2022-12" db="EMBL/GenBank/DDBJ databases">
        <authorList>
            <person name="Webb A."/>
        </authorList>
    </citation>
    <scope>NUCLEOTIDE SEQUENCE</scope>
    <source>
        <strain evidence="1">Hp1</strain>
    </source>
</reference>
<dbReference type="AlphaFoldDB" id="A0AAV0V1B0"/>
<evidence type="ECO:0000313" key="2">
    <source>
        <dbReference type="Proteomes" id="UP001162031"/>
    </source>
</evidence>
<dbReference type="Proteomes" id="UP001162031">
    <property type="component" value="Unassembled WGS sequence"/>
</dbReference>
<name>A0AAV0V1B0_HYABA</name>
<protein>
    <submittedName>
        <fullName evidence="1">Uncharacterized protein</fullName>
    </submittedName>
</protein>
<sequence>MGVKPYGSDGHVAFDGTMHYSVLVVETSSGIKPEDVIFAAVEEDLTADVSPDVKEATLVNIHQRFGNMSYVTIERIAKSPSSGICITDHRCLTYIKCAQSNQTKNSQMKKDTGAHFPIVCGGGVT</sequence>
<proteinExistence type="predicted"/>
<organism evidence="1 2">
    <name type="scientific">Hyaloperonospora brassicae</name>
    <name type="common">Brassica downy mildew</name>
    <name type="synonym">Peronospora brassicae</name>
    <dbReference type="NCBI Taxonomy" id="162125"/>
    <lineage>
        <taxon>Eukaryota</taxon>
        <taxon>Sar</taxon>
        <taxon>Stramenopiles</taxon>
        <taxon>Oomycota</taxon>
        <taxon>Peronosporomycetes</taxon>
        <taxon>Peronosporales</taxon>
        <taxon>Peronosporaceae</taxon>
        <taxon>Hyaloperonospora</taxon>
    </lineage>
</organism>